<dbReference type="Proteomes" id="UP000649289">
    <property type="component" value="Unassembled WGS sequence"/>
</dbReference>
<proteinExistence type="predicted"/>
<keyword evidence="2" id="KW-0472">Membrane</keyword>
<evidence type="ECO:0000313" key="4">
    <source>
        <dbReference type="Proteomes" id="UP000649289"/>
    </source>
</evidence>
<feature type="transmembrane region" description="Helical" evidence="2">
    <location>
        <begin position="14"/>
        <end position="35"/>
    </location>
</feature>
<comment type="caution">
    <text evidence="3">The sequence shown here is derived from an EMBL/GenBank/DDBJ whole genome shotgun (WGS) entry which is preliminary data.</text>
</comment>
<dbReference type="EMBL" id="JACXYY010000004">
    <property type="protein sequence ID" value="MBD3915231.1"/>
    <property type="molecule type" value="Genomic_DNA"/>
</dbReference>
<gene>
    <name evidence="3" type="ORF">IEZ25_11455</name>
</gene>
<reference evidence="3 4" key="1">
    <citation type="submission" date="2020-09" db="EMBL/GenBank/DDBJ databases">
        <title>novel species in genus Nocardioides.</title>
        <authorList>
            <person name="Zhang G."/>
        </authorList>
    </citation>
    <scope>NUCLEOTIDE SEQUENCE [LARGE SCALE GENOMIC DNA]</scope>
    <source>
        <strain evidence="3 4">19197</strain>
    </source>
</reference>
<evidence type="ECO:0000256" key="2">
    <source>
        <dbReference type="SAM" id="Phobius"/>
    </source>
</evidence>
<keyword evidence="2" id="KW-0812">Transmembrane</keyword>
<evidence type="ECO:0000313" key="3">
    <source>
        <dbReference type="EMBL" id="MBD3915231.1"/>
    </source>
</evidence>
<dbReference type="RefSeq" id="WP_191199550.1">
    <property type="nucleotide sequence ID" value="NZ_BAAAPA010000005.1"/>
</dbReference>
<organism evidence="3 4">
    <name type="scientific">Nocardioides hwasunensis</name>
    <dbReference type="NCBI Taxonomy" id="397258"/>
    <lineage>
        <taxon>Bacteria</taxon>
        <taxon>Bacillati</taxon>
        <taxon>Actinomycetota</taxon>
        <taxon>Actinomycetes</taxon>
        <taxon>Propionibacteriales</taxon>
        <taxon>Nocardioidaceae</taxon>
        <taxon>Nocardioides</taxon>
    </lineage>
</organism>
<feature type="transmembrane region" description="Helical" evidence="2">
    <location>
        <begin position="174"/>
        <end position="198"/>
    </location>
</feature>
<accession>A0ABR8MJI3</accession>
<name>A0ABR8MJI3_9ACTN</name>
<evidence type="ECO:0008006" key="5">
    <source>
        <dbReference type="Google" id="ProtNLM"/>
    </source>
</evidence>
<evidence type="ECO:0000256" key="1">
    <source>
        <dbReference type="SAM" id="MobiDB-lite"/>
    </source>
</evidence>
<sequence>MYLIDALSVLVRRWYVVLAGMVVLAAGAAAVITYVPTTYQSTGQMLFLLPPTASGTERPVNPYLNLQDGLTTAASLVAGAASTKDVEKEMKAEGLDAEYAIAVVPGTGPLITVTAKDSNAELATETRDAMMTWIDRELRRIQDEVDVPQTQYISAIRSSVSRSAEALPGSKLRALAALLAVVGLLTLIATFGLDRLLLRRAARRAGRRDALGEDDLDDVDPTGAEHDDAVTHAGSHSATPAASPGAEVGHGHERPGAVGPDGLVLDFHPRRQPAPAERTGKRNRPRPGRGPRVGSGR</sequence>
<feature type="region of interest" description="Disordered" evidence="1">
    <location>
        <begin position="212"/>
        <end position="297"/>
    </location>
</feature>
<keyword evidence="4" id="KW-1185">Reference proteome</keyword>
<keyword evidence="2" id="KW-1133">Transmembrane helix</keyword>
<protein>
    <recommendedName>
        <fullName evidence="5">Polysaccharide chain length determinant N-terminal domain-containing protein</fullName>
    </recommendedName>
</protein>